<evidence type="ECO:0000313" key="2">
    <source>
        <dbReference type="Proteomes" id="UP001162060"/>
    </source>
</evidence>
<name>A0AAV1TTE4_9STRA</name>
<dbReference type="Proteomes" id="UP001162060">
    <property type="component" value="Unassembled WGS sequence"/>
</dbReference>
<reference evidence="1" key="1">
    <citation type="submission" date="2024-01" db="EMBL/GenBank/DDBJ databases">
        <authorList>
            <person name="Webb A."/>
        </authorList>
    </citation>
    <scope>NUCLEOTIDE SEQUENCE</scope>
    <source>
        <strain evidence="1">Pm1</strain>
    </source>
</reference>
<comment type="caution">
    <text evidence="1">The sequence shown here is derived from an EMBL/GenBank/DDBJ whole genome shotgun (WGS) entry which is preliminary data.</text>
</comment>
<dbReference type="AlphaFoldDB" id="A0AAV1TTE4"/>
<gene>
    <name evidence="1" type="ORF">PM001_LOCUS9682</name>
</gene>
<proteinExistence type="predicted"/>
<accession>A0AAV1TTE4</accession>
<dbReference type="EMBL" id="CAKLBY020000075">
    <property type="protein sequence ID" value="CAK7924532.1"/>
    <property type="molecule type" value="Genomic_DNA"/>
</dbReference>
<protein>
    <submittedName>
        <fullName evidence="1">Uncharacterized protein</fullName>
    </submittedName>
</protein>
<organism evidence="1 2">
    <name type="scientific">Peronospora matthiolae</name>
    <dbReference type="NCBI Taxonomy" id="2874970"/>
    <lineage>
        <taxon>Eukaryota</taxon>
        <taxon>Sar</taxon>
        <taxon>Stramenopiles</taxon>
        <taxon>Oomycota</taxon>
        <taxon>Peronosporomycetes</taxon>
        <taxon>Peronosporales</taxon>
        <taxon>Peronosporaceae</taxon>
        <taxon>Peronospora</taxon>
    </lineage>
</organism>
<evidence type="ECO:0000313" key="1">
    <source>
        <dbReference type="EMBL" id="CAK7924532.1"/>
    </source>
</evidence>
<sequence>MREDPTTTVDLVKLSDKARQPGAKYGHKLLLWEDEAQHLTGRVEKLCGRETVDKLCGRETVEKLCGRETADTACSLQNS</sequence>